<dbReference type="Proteomes" id="UP000326979">
    <property type="component" value="Unassembled WGS sequence"/>
</dbReference>
<dbReference type="AlphaFoldDB" id="A0A5N8VY30"/>
<sequence>MLSWARTLDAAGIDAVHRADYEEQRRIVARFARAEYAAVRLLLPARIVPDVIAAVAFMHVTDDLIDQGDSEQRITALAHWESQVRQAIETRSADQPVLRALLYSTTRHPQLSENIEQFLRGAHVEARWQGFATESEQQRYIDTYSLPAFMLTACLLTDRTPSAAYVESCRSLIEAMQRLDWVEDLAEDLAQDRLGVPAEVLGRHGLRAHDLRATVGQEKEVAELVREQTGQADRLLAAARSLEDGVALDLRPFVRALIEVEVLRTRAVAKRGEALRRGPSKLPVVGALRILGREYRAGRHAA</sequence>
<dbReference type="GO" id="GO:0016765">
    <property type="term" value="F:transferase activity, transferring alkyl or aryl (other than methyl) groups"/>
    <property type="evidence" value="ECO:0007669"/>
    <property type="project" value="UniProtKB-ARBA"/>
</dbReference>
<dbReference type="PANTHER" id="PTHR31480">
    <property type="entry name" value="BIFUNCTIONAL LYCOPENE CYCLASE/PHYTOENE SYNTHASE"/>
    <property type="match status" value="1"/>
</dbReference>
<dbReference type="Pfam" id="PF00494">
    <property type="entry name" value="SQS_PSY"/>
    <property type="match status" value="1"/>
</dbReference>
<proteinExistence type="predicted"/>
<gene>
    <name evidence="1" type="ORF">FNH04_03365</name>
</gene>
<evidence type="ECO:0000313" key="1">
    <source>
        <dbReference type="EMBL" id="MPY39004.1"/>
    </source>
</evidence>
<reference evidence="1 2" key="1">
    <citation type="submission" date="2019-07" db="EMBL/GenBank/DDBJ databases">
        <title>New species of Amycolatopsis and Streptomyces.</title>
        <authorList>
            <person name="Duangmal K."/>
            <person name="Teo W.F.A."/>
            <person name="Lipun K."/>
        </authorList>
    </citation>
    <scope>NUCLEOTIDE SEQUENCE [LARGE SCALE GENOMIC DNA]</scope>
    <source>
        <strain evidence="1 2">TISTR 2346</strain>
    </source>
</reference>
<dbReference type="SUPFAM" id="SSF48576">
    <property type="entry name" value="Terpenoid synthases"/>
    <property type="match status" value="1"/>
</dbReference>
<dbReference type="RefSeq" id="WP_152780129.1">
    <property type="nucleotide sequence ID" value="NZ_BAABEQ010000036.1"/>
</dbReference>
<dbReference type="OrthoDB" id="3535892at2"/>
<accession>A0A5N8VY30</accession>
<protein>
    <submittedName>
        <fullName evidence="1">Phytoene/squalene synthetase</fullName>
    </submittedName>
</protein>
<dbReference type="InterPro" id="IPR008949">
    <property type="entry name" value="Isoprenoid_synthase_dom_sf"/>
</dbReference>
<comment type="caution">
    <text evidence="1">The sequence shown here is derived from an EMBL/GenBank/DDBJ whole genome shotgun (WGS) entry which is preliminary data.</text>
</comment>
<dbReference type="Gene3D" id="1.10.600.10">
    <property type="entry name" value="Farnesyl Diphosphate Synthase"/>
    <property type="match status" value="1"/>
</dbReference>
<dbReference type="InterPro" id="IPR002060">
    <property type="entry name" value="Squ/phyt_synthse"/>
</dbReference>
<dbReference type="EMBL" id="VJZE01000010">
    <property type="protein sequence ID" value="MPY39004.1"/>
    <property type="molecule type" value="Genomic_DNA"/>
</dbReference>
<name>A0A5N8VY30_9ACTN</name>
<evidence type="ECO:0000313" key="2">
    <source>
        <dbReference type="Proteomes" id="UP000326979"/>
    </source>
</evidence>
<organism evidence="1 2">
    <name type="scientific">Streptomyces phyllanthi</name>
    <dbReference type="NCBI Taxonomy" id="1803180"/>
    <lineage>
        <taxon>Bacteria</taxon>
        <taxon>Bacillati</taxon>
        <taxon>Actinomycetota</taxon>
        <taxon>Actinomycetes</taxon>
        <taxon>Kitasatosporales</taxon>
        <taxon>Streptomycetaceae</taxon>
        <taxon>Streptomyces</taxon>
    </lineage>
</organism>
<keyword evidence="2" id="KW-1185">Reference proteome</keyword>